<proteinExistence type="predicted"/>
<keyword evidence="2" id="KW-1185">Reference proteome</keyword>
<evidence type="ECO:0000313" key="1">
    <source>
        <dbReference type="EMBL" id="KAG2552593.1"/>
    </source>
</evidence>
<reference evidence="1" key="1">
    <citation type="submission" date="2020-05" db="EMBL/GenBank/DDBJ databases">
        <title>WGS assembly of Panicum virgatum.</title>
        <authorList>
            <person name="Lovell J.T."/>
            <person name="Jenkins J."/>
            <person name="Shu S."/>
            <person name="Juenger T.E."/>
            <person name="Schmutz J."/>
        </authorList>
    </citation>
    <scope>NUCLEOTIDE SEQUENCE</scope>
    <source>
        <strain evidence="1">AP13</strain>
    </source>
</reference>
<evidence type="ECO:0000313" key="2">
    <source>
        <dbReference type="Proteomes" id="UP000823388"/>
    </source>
</evidence>
<accession>A0A8T0NTE0</accession>
<dbReference type="Proteomes" id="UP000823388">
    <property type="component" value="Chromosome 9K"/>
</dbReference>
<name>A0A8T0NTE0_PANVG</name>
<sequence length="188" mass="20571">MAEELYVPAVAPPPVRQIKYFQLFSVVMAVHPASVPAWQLRGAFAFLGFACGGPEAISRADGSCAAFSSDVVYISGGQVKNLVLRGDSGEVLSVRLRCVMDLLRRRLLRHIQGFGVPWRGGRRACLYSSGMESPVFKKMETSSMECSVASIRKEMPRRTWFLRPEAGEKTGAKDAEQELVASSIWGAA</sequence>
<dbReference type="EMBL" id="CM029053">
    <property type="protein sequence ID" value="KAG2552593.1"/>
    <property type="molecule type" value="Genomic_DNA"/>
</dbReference>
<gene>
    <name evidence="1" type="ORF">PVAP13_9KG471400</name>
</gene>
<dbReference type="AlphaFoldDB" id="A0A8T0NTE0"/>
<organism evidence="1 2">
    <name type="scientific">Panicum virgatum</name>
    <name type="common">Blackwell switchgrass</name>
    <dbReference type="NCBI Taxonomy" id="38727"/>
    <lineage>
        <taxon>Eukaryota</taxon>
        <taxon>Viridiplantae</taxon>
        <taxon>Streptophyta</taxon>
        <taxon>Embryophyta</taxon>
        <taxon>Tracheophyta</taxon>
        <taxon>Spermatophyta</taxon>
        <taxon>Magnoliopsida</taxon>
        <taxon>Liliopsida</taxon>
        <taxon>Poales</taxon>
        <taxon>Poaceae</taxon>
        <taxon>PACMAD clade</taxon>
        <taxon>Panicoideae</taxon>
        <taxon>Panicodae</taxon>
        <taxon>Paniceae</taxon>
        <taxon>Panicinae</taxon>
        <taxon>Panicum</taxon>
        <taxon>Panicum sect. Hiantes</taxon>
    </lineage>
</organism>
<protein>
    <submittedName>
        <fullName evidence="1">Uncharacterized protein</fullName>
    </submittedName>
</protein>
<comment type="caution">
    <text evidence="1">The sequence shown here is derived from an EMBL/GenBank/DDBJ whole genome shotgun (WGS) entry which is preliminary data.</text>
</comment>